<evidence type="ECO:0000256" key="3">
    <source>
        <dbReference type="ARBA" id="ARBA00022692"/>
    </source>
</evidence>
<evidence type="ECO:0000256" key="6">
    <source>
        <dbReference type="SAM" id="MobiDB-lite"/>
    </source>
</evidence>
<dbReference type="PANTHER" id="PTHR32322">
    <property type="entry name" value="INNER MEMBRANE TRANSPORTER"/>
    <property type="match status" value="1"/>
</dbReference>
<dbReference type="InterPro" id="IPR000620">
    <property type="entry name" value="EamA_dom"/>
</dbReference>
<feature type="transmembrane region" description="Helical" evidence="7">
    <location>
        <begin position="231"/>
        <end position="253"/>
    </location>
</feature>
<evidence type="ECO:0000313" key="9">
    <source>
        <dbReference type="EMBL" id="QNS09351.1"/>
    </source>
</evidence>
<keyword evidence="9" id="KW-0614">Plasmid</keyword>
<keyword evidence="3 7" id="KW-0812">Transmembrane</keyword>
<dbReference type="Proteomes" id="UP000516428">
    <property type="component" value="Plasmid unnamed1"/>
</dbReference>
<evidence type="ECO:0000256" key="2">
    <source>
        <dbReference type="ARBA" id="ARBA00007362"/>
    </source>
</evidence>
<feature type="transmembrane region" description="Helical" evidence="7">
    <location>
        <begin position="288"/>
        <end position="307"/>
    </location>
</feature>
<dbReference type="SUPFAM" id="SSF103481">
    <property type="entry name" value="Multidrug resistance efflux transporter EmrE"/>
    <property type="match status" value="2"/>
</dbReference>
<dbReference type="RefSeq" id="WP_188342006.1">
    <property type="nucleotide sequence ID" value="NZ_CP061282.1"/>
</dbReference>
<organism evidence="9 10">
    <name type="scientific">Streptomyces xanthii</name>
    <dbReference type="NCBI Taxonomy" id="2768069"/>
    <lineage>
        <taxon>Bacteria</taxon>
        <taxon>Bacillati</taxon>
        <taxon>Actinomycetota</taxon>
        <taxon>Actinomycetes</taxon>
        <taxon>Kitasatosporales</taxon>
        <taxon>Streptomycetaceae</taxon>
        <taxon>Streptomyces</taxon>
    </lineage>
</organism>
<evidence type="ECO:0000256" key="7">
    <source>
        <dbReference type="SAM" id="Phobius"/>
    </source>
</evidence>
<dbReference type="InterPro" id="IPR037185">
    <property type="entry name" value="EmrE-like"/>
</dbReference>
<feature type="domain" description="EamA" evidence="8">
    <location>
        <begin position="170"/>
        <end position="304"/>
    </location>
</feature>
<reference evidence="9 10" key="1">
    <citation type="submission" date="2020-09" db="EMBL/GenBank/DDBJ databases">
        <title>A novel species.</title>
        <authorList>
            <person name="Gao J."/>
        </authorList>
    </citation>
    <scope>NUCLEOTIDE SEQUENCE [LARGE SCALE GENOMIC DNA]</scope>
    <source>
        <strain evidence="9 10">CRXT-Y-14</strain>
        <plasmid evidence="9 10">unnamed1</plasmid>
    </source>
</reference>
<gene>
    <name evidence="9" type="ORF">IAG42_37045</name>
</gene>
<feature type="transmembrane region" description="Helical" evidence="7">
    <location>
        <begin position="54"/>
        <end position="74"/>
    </location>
</feature>
<sequence length="317" mass="32922">MDTGLRESAAPDAGTTPARPARRGKDATARAALVVVWSSGFISGTLGLRYAAPFTFACLRFALAGGALLTVALLRRLPLPRGRLLLHLLVTGTLVQGLQFSSIYAGMERGVPSGVAALVIALYPLLASLISVPVLGERITRGQLLGLALGLGGVVLAVLDRLQLDGSSLAGIAFLFLGLLGISVGTVWQKLHCRDMEPVTGNAVQLLAAAAATLLPALLAEGFDVTFAAGFWPVLLWAAFINSIVGVGLLYHLLQRHGTSQVSSLFYLVPMATAALAAALLHQRLGPLTLAGLTLATAGTLLANRIGTPRRTSTPAR</sequence>
<feature type="transmembrane region" description="Helical" evidence="7">
    <location>
        <begin position="168"/>
        <end position="188"/>
    </location>
</feature>
<geneLocation type="plasmid" evidence="9 10">
    <name>unnamed1</name>
</geneLocation>
<evidence type="ECO:0000259" key="8">
    <source>
        <dbReference type="Pfam" id="PF00892"/>
    </source>
</evidence>
<keyword evidence="10" id="KW-1185">Reference proteome</keyword>
<feature type="region of interest" description="Disordered" evidence="6">
    <location>
        <begin position="1"/>
        <end position="24"/>
    </location>
</feature>
<comment type="similarity">
    <text evidence="2">Belongs to the EamA transporter family.</text>
</comment>
<feature type="transmembrane region" description="Helical" evidence="7">
    <location>
        <begin position="86"/>
        <end position="107"/>
    </location>
</feature>
<feature type="transmembrane region" description="Helical" evidence="7">
    <location>
        <begin position="144"/>
        <end position="162"/>
    </location>
</feature>
<dbReference type="AlphaFoldDB" id="A0A7H1BKU6"/>
<evidence type="ECO:0000256" key="5">
    <source>
        <dbReference type="ARBA" id="ARBA00023136"/>
    </source>
</evidence>
<keyword evidence="4 7" id="KW-1133">Transmembrane helix</keyword>
<evidence type="ECO:0000256" key="1">
    <source>
        <dbReference type="ARBA" id="ARBA00004141"/>
    </source>
</evidence>
<dbReference type="KEGG" id="sxn:IAG42_37045"/>
<feature type="transmembrane region" description="Helical" evidence="7">
    <location>
        <begin position="29"/>
        <end position="48"/>
    </location>
</feature>
<dbReference type="GO" id="GO:0016020">
    <property type="term" value="C:membrane"/>
    <property type="evidence" value="ECO:0007669"/>
    <property type="project" value="UniProtKB-SubCell"/>
</dbReference>
<feature type="transmembrane region" description="Helical" evidence="7">
    <location>
        <begin position="265"/>
        <end position="282"/>
    </location>
</feature>
<feature type="domain" description="EamA" evidence="8">
    <location>
        <begin position="33"/>
        <end position="158"/>
    </location>
</feature>
<proteinExistence type="inferred from homology"/>
<dbReference type="PANTHER" id="PTHR32322:SF2">
    <property type="entry name" value="EAMA DOMAIN-CONTAINING PROTEIN"/>
    <property type="match status" value="1"/>
</dbReference>
<feature type="transmembrane region" description="Helical" evidence="7">
    <location>
        <begin position="200"/>
        <end position="219"/>
    </location>
</feature>
<keyword evidence="5 7" id="KW-0472">Membrane</keyword>
<feature type="transmembrane region" description="Helical" evidence="7">
    <location>
        <begin position="113"/>
        <end position="132"/>
    </location>
</feature>
<dbReference type="InterPro" id="IPR050638">
    <property type="entry name" value="AA-Vitamin_Transporters"/>
</dbReference>
<evidence type="ECO:0000313" key="10">
    <source>
        <dbReference type="Proteomes" id="UP000516428"/>
    </source>
</evidence>
<protein>
    <submittedName>
        <fullName evidence="9">DMT family transporter</fullName>
    </submittedName>
</protein>
<comment type="subcellular location">
    <subcellularLocation>
        <location evidence="1">Membrane</location>
        <topology evidence="1">Multi-pass membrane protein</topology>
    </subcellularLocation>
</comment>
<dbReference type="EMBL" id="CP061282">
    <property type="protein sequence ID" value="QNS09351.1"/>
    <property type="molecule type" value="Genomic_DNA"/>
</dbReference>
<name>A0A7H1BKU6_9ACTN</name>
<evidence type="ECO:0000256" key="4">
    <source>
        <dbReference type="ARBA" id="ARBA00022989"/>
    </source>
</evidence>
<accession>A0A7H1BKU6</accession>
<dbReference type="Pfam" id="PF00892">
    <property type="entry name" value="EamA"/>
    <property type="match status" value="2"/>
</dbReference>